<dbReference type="EMBL" id="CP063169">
    <property type="protein sequence ID" value="QOR71258.1"/>
    <property type="molecule type" value="Genomic_DNA"/>
</dbReference>
<dbReference type="Proteomes" id="UP000593758">
    <property type="component" value="Chromosome"/>
</dbReference>
<evidence type="ECO:0000259" key="2">
    <source>
        <dbReference type="Pfam" id="PF06889"/>
    </source>
</evidence>
<accession>A0A7M1SUM2</accession>
<name>A0A7M1SUM2_9MICO</name>
<dbReference type="InterPro" id="IPR009677">
    <property type="entry name" value="DUF1266"/>
</dbReference>
<sequence>MDLITIAAWAAVILFVGASWFGISLLYRRAGERGERRRAERAVVKEFKNGAHTVTFQWGPETIAQDPTGWLLVASGHHAVAANQPLDVFGYPAPGEGARILAESWDVHSRTDLVAQMLSLLVSGHRNSFDAERAHWLSLDQAGQRQLRKDLARAAKASPTAREEYLRFERIRTDAQGARSIDFLAWDLDRVILLARAGVGAGYLSEPEGRDLALAAAAGLRSRYRGWDELNASFTRGRWYWRSMDGVEEASAAEHDRQFTRAAAPMWNLVPWEAALPAPTFAALDSLPPQMVAFLAEQHLGQPWQAELRAAVQARLTSG</sequence>
<keyword evidence="1" id="KW-0812">Transmembrane</keyword>
<feature type="transmembrane region" description="Helical" evidence="1">
    <location>
        <begin position="6"/>
        <end position="27"/>
    </location>
</feature>
<dbReference type="Pfam" id="PF06889">
    <property type="entry name" value="DUF1266"/>
    <property type="match status" value="1"/>
</dbReference>
<gene>
    <name evidence="3" type="ORF">IM660_02840</name>
</gene>
<keyword evidence="1" id="KW-1133">Transmembrane helix</keyword>
<protein>
    <submittedName>
        <fullName evidence="3">DUF1266 domain-containing protein</fullName>
    </submittedName>
</protein>
<proteinExistence type="predicted"/>
<keyword evidence="1" id="KW-0472">Membrane</keyword>
<evidence type="ECO:0000313" key="3">
    <source>
        <dbReference type="EMBL" id="QOR71258.1"/>
    </source>
</evidence>
<keyword evidence="4" id="KW-1185">Reference proteome</keyword>
<evidence type="ECO:0000256" key="1">
    <source>
        <dbReference type="SAM" id="Phobius"/>
    </source>
</evidence>
<dbReference type="KEGG" id="halt:IM660_02840"/>
<evidence type="ECO:0000313" key="4">
    <source>
        <dbReference type="Proteomes" id="UP000593758"/>
    </source>
</evidence>
<organism evidence="3 4">
    <name type="scientific">Ruania alkalisoli</name>
    <dbReference type="NCBI Taxonomy" id="2779775"/>
    <lineage>
        <taxon>Bacteria</taxon>
        <taxon>Bacillati</taxon>
        <taxon>Actinomycetota</taxon>
        <taxon>Actinomycetes</taxon>
        <taxon>Micrococcales</taxon>
        <taxon>Ruaniaceae</taxon>
        <taxon>Ruania</taxon>
    </lineage>
</organism>
<reference evidence="3 4" key="1">
    <citation type="submission" date="2020-10" db="EMBL/GenBank/DDBJ databases">
        <title>Haloactinobacterium sp. RN3S43, a bacterium isolated from saline soil.</title>
        <authorList>
            <person name="Sun J.-Q."/>
        </authorList>
    </citation>
    <scope>NUCLEOTIDE SEQUENCE [LARGE SCALE GENOMIC DNA]</scope>
    <source>
        <strain evidence="3 4">RN3S43</strain>
    </source>
</reference>
<dbReference type="AlphaFoldDB" id="A0A7M1SUM2"/>
<dbReference type="RefSeq" id="WP_193497923.1">
    <property type="nucleotide sequence ID" value="NZ_CP063169.1"/>
</dbReference>
<feature type="domain" description="DUF1266" evidence="2">
    <location>
        <begin position="101"/>
        <end position="272"/>
    </location>
</feature>